<dbReference type="OrthoDB" id="2753849at2759"/>
<dbReference type="AlphaFoldDB" id="A0A4R0RFK8"/>
<keyword evidence="1" id="KW-1133">Transmembrane helix</keyword>
<organism evidence="2 3">
    <name type="scientific">Steccherinum ochraceum</name>
    <dbReference type="NCBI Taxonomy" id="92696"/>
    <lineage>
        <taxon>Eukaryota</taxon>
        <taxon>Fungi</taxon>
        <taxon>Dikarya</taxon>
        <taxon>Basidiomycota</taxon>
        <taxon>Agaricomycotina</taxon>
        <taxon>Agaricomycetes</taxon>
        <taxon>Polyporales</taxon>
        <taxon>Steccherinaceae</taxon>
        <taxon>Steccherinum</taxon>
    </lineage>
</organism>
<comment type="caution">
    <text evidence="2">The sequence shown here is derived from an EMBL/GenBank/DDBJ whole genome shotgun (WGS) entry which is preliminary data.</text>
</comment>
<keyword evidence="1" id="KW-0812">Transmembrane</keyword>
<feature type="transmembrane region" description="Helical" evidence="1">
    <location>
        <begin position="41"/>
        <end position="64"/>
    </location>
</feature>
<keyword evidence="3" id="KW-1185">Reference proteome</keyword>
<gene>
    <name evidence="2" type="ORF">EIP91_004121</name>
</gene>
<feature type="transmembrane region" description="Helical" evidence="1">
    <location>
        <begin position="12"/>
        <end position="29"/>
    </location>
</feature>
<evidence type="ECO:0000313" key="3">
    <source>
        <dbReference type="Proteomes" id="UP000292702"/>
    </source>
</evidence>
<evidence type="ECO:0000256" key="1">
    <source>
        <dbReference type="SAM" id="Phobius"/>
    </source>
</evidence>
<accession>A0A4R0RFK8</accession>
<feature type="transmembrane region" description="Helical" evidence="1">
    <location>
        <begin position="71"/>
        <end position="92"/>
    </location>
</feature>
<name>A0A4R0RFK8_9APHY</name>
<reference evidence="2 3" key="1">
    <citation type="submission" date="2018-11" db="EMBL/GenBank/DDBJ databases">
        <title>Genome assembly of Steccherinum ochraceum LE-BIN_3174, the white-rot fungus of the Steccherinaceae family (The Residual Polyporoid clade, Polyporales, Basidiomycota).</title>
        <authorList>
            <person name="Fedorova T.V."/>
            <person name="Glazunova O.A."/>
            <person name="Landesman E.O."/>
            <person name="Moiseenko K.V."/>
            <person name="Psurtseva N.V."/>
            <person name="Savinova O.S."/>
            <person name="Shakhova N.V."/>
            <person name="Tyazhelova T.V."/>
            <person name="Vasina D.V."/>
        </authorList>
    </citation>
    <scope>NUCLEOTIDE SEQUENCE [LARGE SCALE GENOMIC DNA]</scope>
    <source>
        <strain evidence="2 3">LE-BIN_3174</strain>
    </source>
</reference>
<keyword evidence="1" id="KW-0472">Membrane</keyword>
<protein>
    <submittedName>
        <fullName evidence="2">Uncharacterized protein</fullName>
    </submittedName>
</protein>
<dbReference type="EMBL" id="RWJN01000238">
    <property type="protein sequence ID" value="TCD64405.1"/>
    <property type="molecule type" value="Genomic_DNA"/>
</dbReference>
<evidence type="ECO:0000313" key="2">
    <source>
        <dbReference type="EMBL" id="TCD64405.1"/>
    </source>
</evidence>
<dbReference type="Proteomes" id="UP000292702">
    <property type="component" value="Unassembled WGS sequence"/>
</dbReference>
<proteinExistence type="predicted"/>
<sequence>MGAATRRSGPLASNGASMGVSVVPFYVLFVFEHPFRCKATLISDIILGLLGLLGTAAFSTLRIWAIWGHSLIPTLAVLLTSAVVPAINIYTISQVTSFTIIDGNCVNEARYSATLFMRISQLKETEWPIHPVGYAARSGAIASDLLVLVLTWMRTADVWRESRRIENFKPTISLLLLRDGTWYFMMHLAMNIVALLLDTFQARNVGGDEFIVTLSAVSANLLARFMLDLRGINEHGSSRPRTVSSVNFNIASLGGNVGAPLGVEDSTWASGPTDDVVNERGHQYEETAVAFHAGLGLDKRETPSLRNVPSTYGEVLDDDLVGTIANGRPSTSDLRIAPRNCETELANA</sequence>